<evidence type="ECO:0000256" key="21">
    <source>
        <dbReference type="SAM" id="MobiDB-lite"/>
    </source>
</evidence>
<dbReference type="FunFam" id="3.20.180.20:FF:000002">
    <property type="entry name" value="Cytoplasmic dynein heavy chain 1"/>
    <property type="match status" value="1"/>
</dbReference>
<evidence type="ECO:0000256" key="14">
    <source>
        <dbReference type="ARBA" id="ARBA00023069"/>
    </source>
</evidence>
<evidence type="ECO:0000256" key="20">
    <source>
        <dbReference type="SAM" id="Coils"/>
    </source>
</evidence>
<keyword evidence="18" id="KW-0966">Cell projection</keyword>
<name>A0A8J2WNY5_9CRUS</name>
<dbReference type="Pfam" id="PF08393">
    <property type="entry name" value="DHC_N2"/>
    <property type="match status" value="1"/>
</dbReference>
<feature type="coiled-coil region" evidence="20">
    <location>
        <begin position="3167"/>
        <end position="3201"/>
    </location>
</feature>
<dbReference type="GO" id="GO:0051959">
    <property type="term" value="F:dynein light intermediate chain binding"/>
    <property type="evidence" value="ECO:0007669"/>
    <property type="project" value="InterPro"/>
</dbReference>
<dbReference type="Pfam" id="PF21264">
    <property type="entry name" value="DYNC2H1_AAA_dom"/>
    <property type="match status" value="1"/>
</dbReference>
<keyword evidence="17" id="KW-0206">Cytoskeleton</keyword>
<dbReference type="InterPro" id="IPR013594">
    <property type="entry name" value="Dynein_heavy_tail"/>
</dbReference>
<dbReference type="GO" id="GO:0045505">
    <property type="term" value="F:dynein intermediate chain binding"/>
    <property type="evidence" value="ECO:0007669"/>
    <property type="project" value="InterPro"/>
</dbReference>
<dbReference type="Proteomes" id="UP000789390">
    <property type="component" value="Unassembled WGS sequence"/>
</dbReference>
<dbReference type="InterPro" id="IPR042228">
    <property type="entry name" value="Dynein_linker_3"/>
</dbReference>
<evidence type="ECO:0000256" key="7">
    <source>
        <dbReference type="ARBA" id="ARBA00022490"/>
    </source>
</evidence>
<dbReference type="Gene3D" id="6.10.140.1060">
    <property type="match status" value="1"/>
</dbReference>
<evidence type="ECO:0000256" key="6">
    <source>
        <dbReference type="ARBA" id="ARBA00022475"/>
    </source>
</evidence>
<dbReference type="Pfam" id="PF12775">
    <property type="entry name" value="AAA_7"/>
    <property type="match status" value="1"/>
</dbReference>
<dbReference type="InterPro" id="IPR035706">
    <property type="entry name" value="AAA_9"/>
</dbReference>
<dbReference type="InterPro" id="IPR024743">
    <property type="entry name" value="Dynein_HC_stalk"/>
</dbReference>
<dbReference type="InterPro" id="IPR049400">
    <property type="entry name" value="DYNC2H1_AAA_dom"/>
</dbReference>
<dbReference type="FunFam" id="3.40.50.300:FF:000071">
    <property type="entry name" value="Cytoplasmic dynein heavy chain 1"/>
    <property type="match status" value="1"/>
</dbReference>
<keyword evidence="16" id="KW-0505">Motor protein</keyword>
<dbReference type="InterPro" id="IPR041658">
    <property type="entry name" value="AAA_lid_11"/>
</dbReference>
<dbReference type="InterPro" id="IPR004273">
    <property type="entry name" value="Dynein_heavy_D6_P-loop"/>
</dbReference>
<protein>
    <recommendedName>
        <fullName evidence="19">Cytoplasmic dynein 2 heavy chain 1</fullName>
    </recommendedName>
</protein>
<dbReference type="Gene3D" id="3.10.490.20">
    <property type="match status" value="1"/>
</dbReference>
<evidence type="ECO:0000256" key="3">
    <source>
        <dbReference type="ARBA" id="ARBA00004245"/>
    </source>
</evidence>
<keyword evidence="10" id="KW-0970">Cilium biogenesis/degradation</keyword>
<dbReference type="InterPro" id="IPR026983">
    <property type="entry name" value="DHC"/>
</dbReference>
<evidence type="ECO:0000259" key="22">
    <source>
        <dbReference type="SMART" id="SM00382"/>
    </source>
</evidence>
<dbReference type="GO" id="GO:0030286">
    <property type="term" value="C:dynein complex"/>
    <property type="evidence" value="ECO:0007669"/>
    <property type="project" value="UniProtKB-KW"/>
</dbReference>
<keyword evidence="11" id="KW-0067">ATP-binding</keyword>
<feature type="coiled-coil region" evidence="20">
    <location>
        <begin position="2666"/>
        <end position="2693"/>
    </location>
</feature>
<evidence type="ECO:0000256" key="9">
    <source>
        <dbReference type="ARBA" id="ARBA00022741"/>
    </source>
</evidence>
<evidence type="ECO:0000256" key="4">
    <source>
        <dbReference type="ARBA" id="ARBA00008887"/>
    </source>
</evidence>
<feature type="domain" description="AAA+ ATPase" evidence="22">
    <location>
        <begin position="2089"/>
        <end position="2288"/>
    </location>
</feature>
<keyword evidence="24" id="KW-1185">Reference proteome</keyword>
<dbReference type="PANTHER" id="PTHR45703:SF22">
    <property type="entry name" value="DYNEIN CYTOPLASMIC 2 HEAVY CHAIN 1"/>
    <property type="match status" value="1"/>
</dbReference>
<dbReference type="Gene3D" id="1.20.58.1120">
    <property type="match status" value="1"/>
</dbReference>
<dbReference type="Pfam" id="PF22597">
    <property type="entry name" value="DYN_lid"/>
    <property type="match status" value="1"/>
</dbReference>
<evidence type="ECO:0000256" key="13">
    <source>
        <dbReference type="ARBA" id="ARBA00023054"/>
    </source>
</evidence>
<dbReference type="PANTHER" id="PTHR45703">
    <property type="entry name" value="DYNEIN HEAVY CHAIN"/>
    <property type="match status" value="1"/>
</dbReference>
<dbReference type="InterPro" id="IPR041228">
    <property type="entry name" value="Dynein_C"/>
</dbReference>
<dbReference type="Gene3D" id="1.10.8.720">
    <property type="entry name" value="Region D6 of dynein motor"/>
    <property type="match status" value="1"/>
</dbReference>
<dbReference type="Pfam" id="PF03028">
    <property type="entry name" value="Dynein_heavy"/>
    <property type="match status" value="1"/>
</dbReference>
<dbReference type="Pfam" id="PF12780">
    <property type="entry name" value="AAA_8"/>
    <property type="match status" value="1"/>
</dbReference>
<dbReference type="GO" id="GO:0007018">
    <property type="term" value="P:microtubule-based movement"/>
    <property type="evidence" value="ECO:0007669"/>
    <property type="project" value="InterPro"/>
</dbReference>
<dbReference type="FunFam" id="3.40.50.300:FF:000706">
    <property type="entry name" value="Cytoplasmic dynein 2 heavy chain 1"/>
    <property type="match status" value="1"/>
</dbReference>
<dbReference type="Pfam" id="PF18199">
    <property type="entry name" value="Dynein_C"/>
    <property type="match status" value="1"/>
</dbReference>
<dbReference type="Gene3D" id="3.40.50.300">
    <property type="entry name" value="P-loop containing nucleotide triphosphate hydrolases"/>
    <property type="match status" value="5"/>
</dbReference>
<dbReference type="Pfam" id="PF18198">
    <property type="entry name" value="AAA_lid_11"/>
    <property type="match status" value="1"/>
</dbReference>
<dbReference type="GO" id="GO:0005874">
    <property type="term" value="C:microtubule"/>
    <property type="evidence" value="ECO:0007669"/>
    <property type="project" value="UniProtKB-KW"/>
</dbReference>
<evidence type="ECO:0000256" key="2">
    <source>
        <dbReference type="ARBA" id="ARBA00004202"/>
    </source>
</evidence>
<comment type="subcellular location">
    <subcellularLocation>
        <location evidence="2">Cell membrane</location>
        <topology evidence="2">Peripheral membrane protein</topology>
    </subcellularLocation>
    <subcellularLocation>
        <location evidence="1">Cell projection</location>
        <location evidence="1">Cilium</location>
    </subcellularLocation>
    <subcellularLocation>
        <location evidence="3">Cytoplasm</location>
        <location evidence="3">Cytoskeleton</location>
    </subcellularLocation>
</comment>
<dbReference type="OrthoDB" id="447173at2759"/>
<dbReference type="InterPro" id="IPR043157">
    <property type="entry name" value="Dynein_AAA1S"/>
</dbReference>
<dbReference type="Gene3D" id="1.10.8.710">
    <property type="match status" value="1"/>
</dbReference>
<dbReference type="Gene3D" id="1.20.920.30">
    <property type="match status" value="1"/>
</dbReference>
<keyword evidence="13 20" id="KW-0175">Coiled coil</keyword>
<dbReference type="Pfam" id="PF12777">
    <property type="entry name" value="MT"/>
    <property type="match status" value="1"/>
</dbReference>
<dbReference type="InterPro" id="IPR003593">
    <property type="entry name" value="AAA+_ATPase"/>
</dbReference>
<reference evidence="23" key="1">
    <citation type="submission" date="2021-11" db="EMBL/GenBank/DDBJ databases">
        <authorList>
            <person name="Schell T."/>
        </authorList>
    </citation>
    <scope>NUCLEOTIDE SEQUENCE</scope>
    <source>
        <strain evidence="23">M5</strain>
    </source>
</reference>
<sequence>MDTTANDNVNAELQNWKNVSKNSKETEERRRANTFIRAIEPIVEEIKALETFQLKDMEDSANSILGCIDDLWKLDDYKYPQDQMERLLDTSSSCFAEAIAKKLKNCSIWMANSTESNTHLTQALTSCNAWINECHRMTSLFWKNDIYNPWKGEPFLSLNVVKLRDRINQITSILQVINLAAQLIPQSKQDLLDPNYLFESFQALDGMSSPISLLDNAHWKAAVTQFNDHFTQAEKEAGSALRPRLISASSGDPSALLDSLLEFKELVQRPRIRRELESEGRALMNYTKTWLQKLRLDLASTKINTGSNSSSQIPSTLREISAIRHLETQVANIQKGVQIFANDMEEASNLDQESRNLLSEIKDQINEIFDEWSRNILAGIRDESLSLSSDSPVMSFDENKLMIINYDPRLIHFVEEVRLLSSMGFKMAPQIMRNSKLAEDFMEQAKNLEQIATFHNNIGDSMMPCLKPLMLEAAMGLSALVQEQNVVTWAQADNVNSYIRRLQQAVQRLTALNQQLTMCHEKIQEKILKLFDTDLTTQQQKWKDILREIRLLFGTVEAQGFHNSYAWRLYWDHQLYKAVECQYLLHLDELHMNVSDIHIELDFKKQNLLYKPPIEDIRREYYAKLRKFLSLPLHFKGFLEQPGAPSIFPKIVEKHTSRFSQVYAASGKVFRELDQFQEQFKIWIAPALVDLDTLFEHQLNEPQDWDLAFQAAKKKKEEMSSLSSDDERVGCFVISLTPLHREIEYIQRRYWDAITSSLYTSIHKDATAIDTFISNATVVLNVQLHDFDEFSQASSDFNDLLRTTPEMTRLMKKAESKAQVLSRWTQDNVEIFSQTCAKWENFNILLSRHKQDINQQLDSLKSNSQSQIIKFTSEIDQFYQRWQQEHPPDKLDMTNLDQYLKLLRKSRKEWDELMQNQMRLNVNLEKVGEKPVELSVITEIEEEIAQRERIWSLYQSFTEELDEMGHEDWLMSRNKIVKLDEYLETWMNRLNETEDQSHRPITPIIDWLKNQIEQYKTFIPVLKLSRGETFTERHWAEFLKITGLSTTSIERVTLQDLFRSQNVMSQNLNELKELNSRAAGESLVRQALSELEQWEVESHWTLSQHVDSNGILLFIIKEFKELLNKVGENMSLIQSVKDSSYYQAYSDRIMLWETKMTDLDFYLRHLSQIQIKWLYLEPVFNRGALLKDAGRFRRLDADFRFIITEIKRDSRVTSILRITNLRSLVTSLLDQDKRSKFARFYFLGDEDLLDIVGQAATRPNVVQPHLKKLFAGIHSVLFSNDQRYIVAIASLEGERVELKSPVSVASEPVEMWLNRLVFETRSTLQAMLRNCVQERQRDATDLSRFPTQILCLAEAIVFTERCEKAVSSSSDTLSKLKNDYQNQLASYTSAPLLQSSGSDEQGVIVLKLQALIMDIIHYIDVIKQILDAKCRSTNDWAWKKQLRFYLKNGVAVAQMASTEVEYTYEYQGNVAKLVHTPLTDKCYLTLTLALRMGLGGNPYGPAGTGKTESVKALGSLLGRQVLVFNCDEGLDVKSMGRIFVGLARSGAWGCFDEFNRLDENTLSTVSTLIQAIQLSLKNKSSVVTLLGTQVDINPHTGIFVTLNPAGKEYGGRQKLPDNLKLLFRPVVMSEPDIELIAEVILYSQGFRDAQILGKKLVDVFRLAQKLLSRQQHYDWGLRALKSVLRTAGDGLRASLATSNSDDIEYTTVVRALNFNTLSKLTTADSTLFLGLVADIFPNAQQINDSAHAHLVDAIAASCKDMGLIPLDRQLKKILEVYEQAKQRMGVVIVGPPQTGKSTVCAILKKVLQQQKRKVQAYTLNPKAISRIHLLGLIDPATREWTDGVLTKIARLIVSDAEIISWVVCDGDIDPEWIEALNSVLDDNRLLTMASGERIKFGPDVNFIFETHDLTYASPATISRMGVVFFSEDDMDFHIVIRSWLLEQPNDVQKSLQSLIDSYFYKALDWISKNGEAVVTVSTLTTIRGILSHLRCSKSKKQFVNGLLKGGGANLNSQSLILFGQMVLSMCGEKTPDLENPFLCRYDSKLDALVSLDSNILDTTQHWNNDEQNLLVSTTNLLVAYEMIQPWLNNKEHVLVAGPEACGKSLLVEHCFRQMRSTRIVIFHCTASTTPQNVLQKLFQNSIIVSSSNGQVLVPREASMLVLYLKDLNIVMPDKWGTCQLTAFLEQVINYKGCYDNNGEWLVMDNIQLVCTLNLNHSQGRFQLSSRFISLLRVAVVGEPLLRDLELLTFSYLSASFKKQKTVVADRLLHKITLFMVHFDGEMKRNIVPTNNFQILFTIRHLTSWAEGLARYEIRWEDSNAVVMALGYEACRIYRDKLGSDEQRTQFDGLSNQLFNEEWKTSPQTGGILYTTYRSKKHGLVPVTLSEWEKIMNKTLQQYGRENEPLDVEMLLELLQAVVRADRILSEPFGRSLLLIGRSGVGRHTSIKLLSVMHHARVMTPFPGRNYGRKQFINDLKSAMHAAGVDGDLVYFVLEDHHITESNFYALIDSLLASGEVPGMYTTEEIEALLTPLKEVAADEGYSGSPFSFFAQRVKNRLRVIFIIDCAQPTYETILETHPSMYKCSDAIWMENWTKSSMASVAARILKDERAVQELDKSIHIYQSLDDSLKCPRRYVSFIQTFSSICSKKTGGISEQQQRIQTGVSKLSEARDLVAQLQAEAGHQERLLAQKQMEAKAALQKITDTIQSAGVKKDEMQDLRSTIANENVALNNRKQAIDQELAEIEPLLMEARAAVSDIRNEALTEIRSLRAPPEVIRDILEGVLRLMGILDTSWTSMKSFLAKRGIKEEIRSFDARKISGESRRAVEQLLVRRKESFDDRVAKRASAVAAPLASWVRANVSYSPAEDSMTRLATGLDDVDKQVAILRDQLSASTREASEIEIGLKKARETLGVSQNLVLELADEYDRWRLQLEELEHDHHNVAFYALLASAFINFLSCSTEDERKRSLSRWLTQLQSHSSSQSENQSEKSIFSLKKFLTSEQELMLWRSEGLAADDLAVDNALAILQGTLYPHILDSTGKSIQWIATHFKSSTVEITSQRDERFANILDLAIRFGKILIVQDVDSIDPILFPILRNDYVVQGVRKLVRLGDKLVDWNENFRLFLFSRSSGLEPMISPQANALVNTINFNTTEAGLSEQLVALTVKFENPELEQRKKQLLEQEEQLKLQLAQLEEKLLQTLGNSKGNILENSDVLTSLRQLKQSSATIGQSLRESLELQYSLEKERSTYNELAQFGSRLFFAIRELSKLNICYQFSVQAFMQIFLKNLDSKNIEDGPEKLGFIRQRLLKAVYTMVSRSLFKSDKMVAALHIVREMYPNIFQPNEWELFVGLKSGRIQSNQMQIPGWIDESRAPNVSAIKVILPSIFSALHVDDAALWTKSSTAIPSVVSQVLSPFQQVLVVQAIYPDKLINTLTHFLSRTLELTELFPVTSSLRTILNETSSTEPVLVLLPCDGSGAYDMTIELEELARDSLGENCLVEIAMGTDETEKATESVMQAARNGHWTCLKNIHLVSGWLPILDRLMNELNQEDGGLHVNFRLWMTAEPVSTLPVSLLQRCKKIVSEAPQGMKRNLNRIFESWNPSSMPSSPIHMQALFVLAWFHAVVQERRDYVPQGWLKKHEFNESDLRASIELLDQVFREIENSGNRWEYLNGLLLNVIYGGRIDNNFDLRILRSYLEQYFNDDLLGKERSAINEEISVPLSKNLRDYAALVRRLPETDKSSYFGLPPNIDVTVQYNQSVHLSARLKEFYQASVQTTTGDAKVLMNKLTPVFTLWKSLLQGTSLLPIKDSVSSSLTDVPSSPLAAFVAAENTLALRLVQTVHQSLAAMNRFLKSGMPLPFSLMESAVEITLMKTPKSWYTLWEGPLQVEQYLRSLVKRARALTEEWLPAVQKNQLFSAVLDISELMNPEAFFSVHRQHSAREMGISMDSLQLLVSWSSKSSKETSRSRTSVDITATLSGIYIQGARMTSAVGMEECFIETPSWNSIPPCFLSWVPIDDTNTSRINGLHTVKVPLYVDEERQRLITVLDIPFSSGIIDDWYRAGIALSLKD</sequence>
<keyword evidence="9" id="KW-0547">Nucleotide-binding</keyword>
<keyword evidence="8" id="KW-0493">Microtubule</keyword>
<keyword evidence="5" id="KW-0217">Developmental protein</keyword>
<dbReference type="InterPro" id="IPR013602">
    <property type="entry name" value="Dynein_heavy_linker"/>
</dbReference>
<feature type="region of interest" description="Disordered" evidence="21">
    <location>
        <begin position="1"/>
        <end position="27"/>
    </location>
</feature>
<dbReference type="InterPro" id="IPR027417">
    <property type="entry name" value="P-loop_NTPase"/>
</dbReference>
<evidence type="ECO:0000256" key="5">
    <source>
        <dbReference type="ARBA" id="ARBA00022473"/>
    </source>
</evidence>
<dbReference type="InterPro" id="IPR042219">
    <property type="entry name" value="AAA_lid_11_sf"/>
</dbReference>
<keyword evidence="15" id="KW-0472">Membrane</keyword>
<proteinExistence type="inferred from homology"/>
<dbReference type="SMART" id="SM00382">
    <property type="entry name" value="AAA"/>
    <property type="match status" value="3"/>
</dbReference>
<dbReference type="InterPro" id="IPR035699">
    <property type="entry name" value="AAA_6"/>
</dbReference>
<dbReference type="SUPFAM" id="SSF52540">
    <property type="entry name" value="P-loop containing nucleoside triphosphate hydrolases"/>
    <property type="match status" value="4"/>
</dbReference>
<organism evidence="23 24">
    <name type="scientific">Daphnia galeata</name>
    <dbReference type="NCBI Taxonomy" id="27404"/>
    <lineage>
        <taxon>Eukaryota</taxon>
        <taxon>Metazoa</taxon>
        <taxon>Ecdysozoa</taxon>
        <taxon>Arthropoda</taxon>
        <taxon>Crustacea</taxon>
        <taxon>Branchiopoda</taxon>
        <taxon>Diplostraca</taxon>
        <taxon>Cladocera</taxon>
        <taxon>Anomopoda</taxon>
        <taxon>Daphniidae</taxon>
        <taxon>Daphnia</taxon>
    </lineage>
</organism>
<dbReference type="FunFam" id="1.20.58.1120:FF:000019">
    <property type="entry name" value="Dynein heavy chain, putative"/>
    <property type="match status" value="1"/>
</dbReference>
<feature type="domain" description="AAA+ ATPase" evidence="22">
    <location>
        <begin position="1782"/>
        <end position="1937"/>
    </location>
</feature>
<dbReference type="FunFam" id="1.10.8.720:FF:000003">
    <property type="entry name" value="Cytoplasmic dynein heavy chain 2"/>
    <property type="match status" value="1"/>
</dbReference>
<dbReference type="Gene3D" id="3.20.180.20">
    <property type="entry name" value="Dynein heavy chain, N-terminal domain 2"/>
    <property type="match status" value="1"/>
</dbReference>
<dbReference type="GO" id="GO:0030030">
    <property type="term" value="P:cell projection organization"/>
    <property type="evidence" value="ECO:0007669"/>
    <property type="project" value="UniProtKB-KW"/>
</dbReference>
<dbReference type="FunFam" id="1.10.8.710:FF:000001">
    <property type="entry name" value="Dynein axonemal heavy chain 2"/>
    <property type="match status" value="1"/>
</dbReference>
<comment type="similarity">
    <text evidence="4">Belongs to the dynein heavy chain family.</text>
</comment>
<dbReference type="Gene3D" id="1.10.8.1220">
    <property type="match status" value="1"/>
</dbReference>
<dbReference type="InterPro" id="IPR054354">
    <property type="entry name" value="DYNC2H1-like_lid"/>
</dbReference>
<evidence type="ECO:0000313" key="24">
    <source>
        <dbReference type="Proteomes" id="UP000789390"/>
    </source>
</evidence>
<evidence type="ECO:0000256" key="17">
    <source>
        <dbReference type="ARBA" id="ARBA00023212"/>
    </source>
</evidence>
<evidence type="ECO:0000256" key="15">
    <source>
        <dbReference type="ARBA" id="ARBA00023136"/>
    </source>
</evidence>
<dbReference type="FunFam" id="3.40.50.300:FF:000598">
    <property type="entry name" value="Dynein cytoplasmic 2 heavy chain 1"/>
    <property type="match status" value="1"/>
</dbReference>
<keyword evidence="6" id="KW-1003">Cell membrane</keyword>
<feature type="domain" description="AAA+ ATPase" evidence="22">
    <location>
        <begin position="1495"/>
        <end position="1634"/>
    </location>
</feature>
<accession>A0A8J2WNY5</accession>
<evidence type="ECO:0000256" key="16">
    <source>
        <dbReference type="ARBA" id="ARBA00023175"/>
    </source>
</evidence>
<feature type="coiled-coil region" evidence="20">
    <location>
        <begin position="2875"/>
        <end position="2937"/>
    </location>
</feature>
<evidence type="ECO:0000256" key="10">
    <source>
        <dbReference type="ARBA" id="ARBA00022794"/>
    </source>
</evidence>
<dbReference type="GO" id="GO:0005886">
    <property type="term" value="C:plasma membrane"/>
    <property type="evidence" value="ECO:0007669"/>
    <property type="project" value="UniProtKB-SubCell"/>
</dbReference>
<feature type="compositionally biased region" description="Polar residues" evidence="21">
    <location>
        <begin position="1"/>
        <end position="21"/>
    </location>
</feature>
<evidence type="ECO:0000256" key="11">
    <source>
        <dbReference type="ARBA" id="ARBA00022840"/>
    </source>
</evidence>
<evidence type="ECO:0000313" key="23">
    <source>
        <dbReference type="EMBL" id="CAH0110288.1"/>
    </source>
</evidence>
<dbReference type="EMBL" id="CAKKLH010000302">
    <property type="protein sequence ID" value="CAH0110288.1"/>
    <property type="molecule type" value="Genomic_DNA"/>
</dbReference>
<comment type="caution">
    <text evidence="23">The sequence shown here is derived from an EMBL/GenBank/DDBJ whole genome shotgun (WGS) entry which is preliminary data.</text>
</comment>
<evidence type="ECO:0000256" key="1">
    <source>
        <dbReference type="ARBA" id="ARBA00004138"/>
    </source>
</evidence>
<evidence type="ECO:0000256" key="8">
    <source>
        <dbReference type="ARBA" id="ARBA00022701"/>
    </source>
</evidence>
<evidence type="ECO:0000256" key="19">
    <source>
        <dbReference type="ARBA" id="ARBA00023902"/>
    </source>
</evidence>
<dbReference type="Pfam" id="PF12774">
    <property type="entry name" value="AAA_6"/>
    <property type="match status" value="1"/>
</dbReference>
<dbReference type="GO" id="GO:0005524">
    <property type="term" value="F:ATP binding"/>
    <property type="evidence" value="ECO:0007669"/>
    <property type="project" value="UniProtKB-KW"/>
</dbReference>
<dbReference type="Pfam" id="PF08385">
    <property type="entry name" value="DHC_N1"/>
    <property type="match status" value="1"/>
</dbReference>
<dbReference type="GO" id="GO:0008569">
    <property type="term" value="F:minus-end-directed microtubule motor activity"/>
    <property type="evidence" value="ECO:0007669"/>
    <property type="project" value="InterPro"/>
</dbReference>
<evidence type="ECO:0000256" key="12">
    <source>
        <dbReference type="ARBA" id="ARBA00023017"/>
    </source>
</evidence>
<dbReference type="Pfam" id="PF12781">
    <property type="entry name" value="AAA_9"/>
    <property type="match status" value="1"/>
</dbReference>
<dbReference type="Gene3D" id="1.20.140.100">
    <property type="entry name" value="Dynein heavy chain, N-terminal domain 2"/>
    <property type="match status" value="1"/>
</dbReference>
<dbReference type="InterPro" id="IPR024317">
    <property type="entry name" value="Dynein_heavy_chain_D4_dom"/>
</dbReference>
<dbReference type="InterPro" id="IPR042222">
    <property type="entry name" value="Dynein_2_N"/>
</dbReference>
<keyword evidence="7" id="KW-0963">Cytoplasm</keyword>
<dbReference type="InterPro" id="IPR043160">
    <property type="entry name" value="Dynein_C_barrel"/>
</dbReference>
<dbReference type="GO" id="GO:0005929">
    <property type="term" value="C:cilium"/>
    <property type="evidence" value="ECO:0007669"/>
    <property type="project" value="UniProtKB-SubCell"/>
</dbReference>
<keyword evidence="12" id="KW-0243">Dynein</keyword>
<dbReference type="Gene3D" id="1.20.920.20">
    <property type="match status" value="1"/>
</dbReference>
<keyword evidence="14" id="KW-0969">Cilium</keyword>
<evidence type="ECO:0000256" key="18">
    <source>
        <dbReference type="ARBA" id="ARBA00023273"/>
    </source>
</evidence>
<gene>
    <name evidence="23" type="ORF">DGAL_LOCUS13851</name>
</gene>